<keyword evidence="2" id="KW-0732">Signal</keyword>
<evidence type="ECO:0000313" key="3">
    <source>
        <dbReference type="EMBL" id="NDW04056.1"/>
    </source>
</evidence>
<dbReference type="Proteomes" id="UP000469011">
    <property type="component" value="Unassembled WGS sequence"/>
</dbReference>
<keyword evidence="1" id="KW-0472">Membrane</keyword>
<proteinExistence type="predicted"/>
<keyword evidence="1" id="KW-1133">Transmembrane helix</keyword>
<accession>A0A6N9T1Z4</accession>
<feature type="signal peptide" evidence="2">
    <location>
        <begin position="1"/>
        <end position="19"/>
    </location>
</feature>
<feature type="chain" id="PRO_5026955802" evidence="2">
    <location>
        <begin position="20"/>
        <end position="210"/>
    </location>
</feature>
<comment type="caution">
    <text evidence="3">The sequence shown here is derived from an EMBL/GenBank/DDBJ whole genome shotgun (WGS) entry which is preliminary data.</text>
</comment>
<keyword evidence="4" id="KW-1185">Reference proteome</keyword>
<feature type="transmembrane region" description="Helical" evidence="1">
    <location>
        <begin position="78"/>
        <end position="106"/>
    </location>
</feature>
<feature type="transmembrane region" description="Helical" evidence="1">
    <location>
        <begin position="41"/>
        <end position="66"/>
    </location>
</feature>
<evidence type="ECO:0000256" key="2">
    <source>
        <dbReference type="SAM" id="SignalP"/>
    </source>
</evidence>
<evidence type="ECO:0000256" key="1">
    <source>
        <dbReference type="SAM" id="Phobius"/>
    </source>
</evidence>
<evidence type="ECO:0000313" key="4">
    <source>
        <dbReference type="Proteomes" id="UP000469011"/>
    </source>
</evidence>
<reference evidence="3 4" key="1">
    <citation type="submission" date="2020-01" db="EMBL/GenBank/DDBJ databases">
        <title>Jiella pacifica sp. nov.</title>
        <authorList>
            <person name="Xue Z."/>
            <person name="Zhu S."/>
            <person name="Chen J."/>
            <person name="Yang J."/>
        </authorList>
    </citation>
    <scope>NUCLEOTIDE SEQUENCE [LARGE SCALE GENOMIC DNA]</scope>
    <source>
        <strain evidence="3 4">40Bstr34</strain>
    </source>
</reference>
<name>A0A6N9T1Z4_9HYPH</name>
<sequence>MRFLTFTAALFGAVVSSFGAAPAMPAVTDPEFQVSRFWRYVAAGLNFAILFGLVALLFVLVFAGIAHAEVAAPALVDLGPIAGALIEILAPMALALLSALAAWAFALFRKKTGWQIDGEVGKIVDQGLGKAVDYAAEKLKDRAAGGIPIALKNEAISIAAGYAAQKLPGALKHFGITDQGDHRLAEMIEARLTDWLVDPETERLGAIQAA</sequence>
<dbReference type="EMBL" id="JAAAMG010000004">
    <property type="protein sequence ID" value="NDW04056.1"/>
    <property type="molecule type" value="Genomic_DNA"/>
</dbReference>
<dbReference type="AlphaFoldDB" id="A0A6N9T1Z4"/>
<protein>
    <submittedName>
        <fullName evidence="3">Uncharacterized protein</fullName>
    </submittedName>
</protein>
<gene>
    <name evidence="3" type="ORF">GTK09_06395</name>
</gene>
<dbReference type="RefSeq" id="WP_163462065.1">
    <property type="nucleotide sequence ID" value="NZ_JAAAMG010000004.1"/>
</dbReference>
<keyword evidence="1" id="KW-0812">Transmembrane</keyword>
<organism evidence="3 4">
    <name type="scientific">Jiella pacifica</name>
    <dbReference type="NCBI Taxonomy" id="2696469"/>
    <lineage>
        <taxon>Bacteria</taxon>
        <taxon>Pseudomonadati</taxon>
        <taxon>Pseudomonadota</taxon>
        <taxon>Alphaproteobacteria</taxon>
        <taxon>Hyphomicrobiales</taxon>
        <taxon>Aurantimonadaceae</taxon>
        <taxon>Jiella</taxon>
    </lineage>
</organism>